<protein>
    <recommendedName>
        <fullName evidence="3">MaoC dehydratase-like protein</fullName>
    </recommendedName>
</protein>
<dbReference type="AlphaFoldDB" id="A0A2T4ZGE3"/>
<evidence type="ECO:0000313" key="2">
    <source>
        <dbReference type="Proteomes" id="UP000241808"/>
    </source>
</evidence>
<gene>
    <name evidence="1" type="ORF">C8P69_102363</name>
</gene>
<evidence type="ECO:0000313" key="1">
    <source>
        <dbReference type="EMBL" id="PTM60978.1"/>
    </source>
</evidence>
<organism evidence="1 2">
    <name type="scientific">Phreatobacter oligotrophus</name>
    <dbReference type="NCBI Taxonomy" id="1122261"/>
    <lineage>
        <taxon>Bacteria</taxon>
        <taxon>Pseudomonadati</taxon>
        <taxon>Pseudomonadota</taxon>
        <taxon>Alphaproteobacteria</taxon>
        <taxon>Hyphomicrobiales</taxon>
        <taxon>Phreatobacteraceae</taxon>
        <taxon>Phreatobacter</taxon>
    </lineage>
</organism>
<dbReference type="EMBL" id="PZZL01000002">
    <property type="protein sequence ID" value="PTM60978.1"/>
    <property type="molecule type" value="Genomic_DNA"/>
</dbReference>
<dbReference type="Proteomes" id="UP000241808">
    <property type="component" value="Unassembled WGS sequence"/>
</dbReference>
<sequence>MSLVGATRDLALVVEADAASVAAFAASLDTPAGRVPTTYPIRWLTRPEIVAVVAELGADRPGALPVHELQTIEMTSPLPIGQPLDLKVSAARTDAIHVTVEAEIRDGGTLVGRMHAVLRLMP</sequence>
<dbReference type="RefSeq" id="WP_108174906.1">
    <property type="nucleotide sequence ID" value="NZ_PZZL01000002.1"/>
</dbReference>
<name>A0A2T4ZGE3_9HYPH</name>
<proteinExistence type="predicted"/>
<comment type="caution">
    <text evidence="1">The sequence shown here is derived from an EMBL/GenBank/DDBJ whole genome shotgun (WGS) entry which is preliminary data.</text>
</comment>
<dbReference type="Gene3D" id="3.10.129.10">
    <property type="entry name" value="Hotdog Thioesterase"/>
    <property type="match status" value="1"/>
</dbReference>
<dbReference type="OrthoDB" id="8452401at2"/>
<evidence type="ECO:0008006" key="3">
    <source>
        <dbReference type="Google" id="ProtNLM"/>
    </source>
</evidence>
<accession>A0A2T4ZGE3</accession>
<keyword evidence="2" id="KW-1185">Reference proteome</keyword>
<reference evidence="1 2" key="1">
    <citation type="submission" date="2018-04" db="EMBL/GenBank/DDBJ databases">
        <title>Genomic Encyclopedia of Archaeal and Bacterial Type Strains, Phase II (KMG-II): from individual species to whole genera.</title>
        <authorList>
            <person name="Goeker M."/>
        </authorList>
    </citation>
    <scope>NUCLEOTIDE SEQUENCE [LARGE SCALE GENOMIC DNA]</scope>
    <source>
        <strain evidence="1 2">DSM 25521</strain>
    </source>
</reference>